<dbReference type="Proteomes" id="UP000462055">
    <property type="component" value="Unassembled WGS sequence"/>
</dbReference>
<reference evidence="2" key="1">
    <citation type="submission" date="2019-12" db="EMBL/GenBank/DDBJ databases">
        <title>Actinomadura physcomitrii sp. nov., a novel actinomycete isolated from moss [Physcomitrium sphaericum (Ludw) Fuernr].</title>
        <authorList>
            <person name="Zhuang X."/>
        </authorList>
    </citation>
    <scope>NUCLEOTIDE SEQUENCE [LARGE SCALE GENOMIC DNA]</scope>
    <source>
        <strain evidence="2">LD22</strain>
    </source>
</reference>
<evidence type="ECO:0000256" key="1">
    <source>
        <dbReference type="SAM" id="MobiDB-lite"/>
    </source>
</evidence>
<evidence type="ECO:0000313" key="2">
    <source>
        <dbReference type="EMBL" id="MWA05003.1"/>
    </source>
</evidence>
<feature type="region of interest" description="Disordered" evidence="1">
    <location>
        <begin position="70"/>
        <end position="121"/>
    </location>
</feature>
<dbReference type="InterPro" id="IPR021527">
    <property type="entry name" value="DUF2795"/>
</dbReference>
<accession>A0A6I4MH02</accession>
<dbReference type="AlphaFoldDB" id="A0A6I4MH02"/>
<keyword evidence="3" id="KW-1185">Reference proteome</keyword>
<gene>
    <name evidence="2" type="ORF">F8568_032505</name>
</gene>
<feature type="compositionally biased region" description="Basic and acidic residues" evidence="1">
    <location>
        <begin position="96"/>
        <end position="108"/>
    </location>
</feature>
<protein>
    <submittedName>
        <fullName evidence="2">DUF2795 domain-containing protein</fullName>
    </submittedName>
</protein>
<evidence type="ECO:0000313" key="3">
    <source>
        <dbReference type="Proteomes" id="UP000462055"/>
    </source>
</evidence>
<organism evidence="2 3">
    <name type="scientific">Actinomadura physcomitrii</name>
    <dbReference type="NCBI Taxonomy" id="2650748"/>
    <lineage>
        <taxon>Bacteria</taxon>
        <taxon>Bacillati</taxon>
        <taxon>Actinomycetota</taxon>
        <taxon>Actinomycetes</taxon>
        <taxon>Streptosporangiales</taxon>
        <taxon>Thermomonosporaceae</taxon>
        <taxon>Actinomadura</taxon>
    </lineage>
</organism>
<name>A0A6I4MH02_9ACTN</name>
<comment type="caution">
    <text evidence="2">The sequence shown here is derived from an EMBL/GenBank/DDBJ whole genome shotgun (WGS) entry which is preliminary data.</text>
</comment>
<sequence>MTAGRDRGEHTMRIADTRRVEQLLGDLAFPASKEAIVEHAHAERPLSEEERVLSSLPLGTYGSAAEVLRSLPIDPDPGRTPAEQAYQRRHHNKPGLAEHMRDTERPPVQDELGDEGPHWHP</sequence>
<dbReference type="EMBL" id="WBMS02000033">
    <property type="protein sequence ID" value="MWA05003.1"/>
    <property type="molecule type" value="Genomic_DNA"/>
</dbReference>
<dbReference type="Pfam" id="PF11387">
    <property type="entry name" value="DUF2795"/>
    <property type="match status" value="1"/>
</dbReference>
<proteinExistence type="predicted"/>